<evidence type="ECO:0008006" key="4">
    <source>
        <dbReference type="Google" id="ProtNLM"/>
    </source>
</evidence>
<evidence type="ECO:0000256" key="1">
    <source>
        <dbReference type="SAM" id="MobiDB-lite"/>
    </source>
</evidence>
<name>A0A1C7LVV7_GRIFR</name>
<organism evidence="2 3">
    <name type="scientific">Grifola frondosa</name>
    <name type="common">Maitake</name>
    <name type="synonym">Polyporus frondosus</name>
    <dbReference type="NCBI Taxonomy" id="5627"/>
    <lineage>
        <taxon>Eukaryota</taxon>
        <taxon>Fungi</taxon>
        <taxon>Dikarya</taxon>
        <taxon>Basidiomycota</taxon>
        <taxon>Agaricomycotina</taxon>
        <taxon>Agaricomycetes</taxon>
        <taxon>Polyporales</taxon>
        <taxon>Grifolaceae</taxon>
        <taxon>Grifola</taxon>
    </lineage>
</organism>
<protein>
    <recommendedName>
        <fullName evidence="4">DUF5745 domain-containing protein</fullName>
    </recommendedName>
</protein>
<proteinExistence type="predicted"/>
<keyword evidence="3" id="KW-1185">Reference proteome</keyword>
<feature type="region of interest" description="Disordered" evidence="1">
    <location>
        <begin position="131"/>
        <end position="157"/>
    </location>
</feature>
<dbReference type="Proteomes" id="UP000092993">
    <property type="component" value="Unassembled WGS sequence"/>
</dbReference>
<gene>
    <name evidence="2" type="ORF">A0H81_11161</name>
</gene>
<evidence type="ECO:0000313" key="2">
    <source>
        <dbReference type="EMBL" id="OBZ68883.1"/>
    </source>
</evidence>
<dbReference type="OMA" id="QPRCIHE"/>
<accession>A0A1C7LVV7</accession>
<sequence>MTSVRNVMNSKPQVDLVDSLNDLLVKLHIPIPLESPLDLTPSLLLAILESILQYRLPISPEIRASRDFGSKVDAMKIFLGVLANDVLRMDIGISTVDPRRLAAGEEDEVVFVGELLCWLSKATGILPDAAQEAHDPARGGEPQGALVRPTSPSTHSTITDTVNSDLSMMRGGPADTDTTVMSVASGSLVPLPDLSLYSTATVPEADSRPRRPRCIHEVEEPSFALHPDHTFNHDHSSSYCECSLNDEDPASVPTSPPPIRYAGCIREVDFDTEIEGARGSHRGKHPRWRVSRTACAPNHPTTPQEPSCDGPKRIITRHNSPTQYTLALLNERARLLAELASLKGASDIS</sequence>
<dbReference type="OrthoDB" id="2596754at2759"/>
<comment type="caution">
    <text evidence="2">The sequence shown here is derived from an EMBL/GenBank/DDBJ whole genome shotgun (WGS) entry which is preliminary data.</text>
</comment>
<dbReference type="EMBL" id="LUGG01000019">
    <property type="protein sequence ID" value="OBZ68883.1"/>
    <property type="molecule type" value="Genomic_DNA"/>
</dbReference>
<evidence type="ECO:0000313" key="3">
    <source>
        <dbReference type="Proteomes" id="UP000092993"/>
    </source>
</evidence>
<reference evidence="2 3" key="1">
    <citation type="submission" date="2016-03" db="EMBL/GenBank/DDBJ databases">
        <title>Whole genome sequencing of Grifola frondosa 9006-11.</title>
        <authorList>
            <person name="Min B."/>
            <person name="Park H."/>
            <person name="Kim J.-G."/>
            <person name="Cho H."/>
            <person name="Oh Y.-L."/>
            <person name="Kong W.-S."/>
            <person name="Choi I.-G."/>
        </authorList>
    </citation>
    <scope>NUCLEOTIDE SEQUENCE [LARGE SCALE GENOMIC DNA]</scope>
    <source>
        <strain evidence="2 3">9006-11</strain>
    </source>
</reference>
<dbReference type="AlphaFoldDB" id="A0A1C7LVV7"/>